<comment type="caution">
    <text evidence="3">The sequence shown here is derived from an EMBL/GenBank/DDBJ whole genome shotgun (WGS) entry which is preliminary data.</text>
</comment>
<name>A0A2V4B7U8_9PSEU</name>
<feature type="region of interest" description="Disordered" evidence="1">
    <location>
        <begin position="1"/>
        <end position="29"/>
    </location>
</feature>
<organism evidence="3 4">
    <name type="scientific">Prauserella muralis</name>
    <dbReference type="NCBI Taxonomy" id="588067"/>
    <lineage>
        <taxon>Bacteria</taxon>
        <taxon>Bacillati</taxon>
        <taxon>Actinomycetota</taxon>
        <taxon>Actinomycetes</taxon>
        <taxon>Pseudonocardiales</taxon>
        <taxon>Pseudonocardiaceae</taxon>
        <taxon>Prauserella</taxon>
    </lineage>
</organism>
<feature type="region of interest" description="Disordered" evidence="1">
    <location>
        <begin position="146"/>
        <end position="168"/>
    </location>
</feature>
<accession>A0A2V4B7U8</accession>
<protein>
    <submittedName>
        <fullName evidence="3">Uncharacterized protein</fullName>
    </submittedName>
</protein>
<dbReference type="AlphaFoldDB" id="A0A2V4B7U8"/>
<dbReference type="Proteomes" id="UP000249915">
    <property type="component" value="Unassembled WGS sequence"/>
</dbReference>
<feature type="region of interest" description="Disordered" evidence="1">
    <location>
        <begin position="65"/>
        <end position="133"/>
    </location>
</feature>
<keyword evidence="2" id="KW-0472">Membrane</keyword>
<evidence type="ECO:0000256" key="1">
    <source>
        <dbReference type="SAM" id="MobiDB-lite"/>
    </source>
</evidence>
<keyword evidence="4" id="KW-1185">Reference proteome</keyword>
<keyword evidence="2" id="KW-1133">Transmembrane helix</keyword>
<evidence type="ECO:0000313" key="4">
    <source>
        <dbReference type="Proteomes" id="UP000249915"/>
    </source>
</evidence>
<evidence type="ECO:0000256" key="2">
    <source>
        <dbReference type="SAM" id="Phobius"/>
    </source>
</evidence>
<dbReference type="EMBL" id="MASW01000001">
    <property type="protein sequence ID" value="PXY31465.1"/>
    <property type="molecule type" value="Genomic_DNA"/>
</dbReference>
<reference evidence="3 4" key="1">
    <citation type="submission" date="2016-07" db="EMBL/GenBank/DDBJ databases">
        <title>Draft genome sequence of Prauserella muralis DSM 45305, isolated from a mould-covered wall in an indoor environment.</title>
        <authorList>
            <person name="Ruckert C."/>
            <person name="Albersmeier A."/>
            <person name="Jiang C.-L."/>
            <person name="Jiang Y."/>
            <person name="Kalinowski J."/>
            <person name="Schneider O."/>
            <person name="Winkler A."/>
            <person name="Zotchev S.B."/>
        </authorList>
    </citation>
    <scope>NUCLEOTIDE SEQUENCE [LARGE SCALE GENOMIC DNA]</scope>
    <source>
        <strain evidence="3 4">DSM 45305</strain>
    </source>
</reference>
<sequence>MDERDLKELFRDAPGEPPPPRFTAADVAAASRRATARRRNTIAGVAAAVVVLAGGTAGILGAVLSPGQGESASQAQAPAMGEASGDVRGQEQPGPSQERPLSTDAEGFPRTSPKQGGEASGEAGRQAGSTSGCDKVDRELATALAGELPVTAETGARPGRVCPTGSRSAGFPVDGGTITAVLVPGRDVPSVADQPEGTRTAHSATAGGGTVLVVSTPADGAASAPLAGDLDRIAVALARRF</sequence>
<proteinExistence type="predicted"/>
<keyword evidence="2" id="KW-0812">Transmembrane</keyword>
<feature type="transmembrane region" description="Helical" evidence="2">
    <location>
        <begin position="42"/>
        <end position="64"/>
    </location>
</feature>
<gene>
    <name evidence="3" type="ORF">BAY60_03550</name>
</gene>
<dbReference type="OrthoDB" id="3698019at2"/>
<dbReference type="RefSeq" id="WP_112279499.1">
    <property type="nucleotide sequence ID" value="NZ_MASW01000001.1"/>
</dbReference>
<feature type="compositionally biased region" description="Basic and acidic residues" evidence="1">
    <location>
        <begin position="1"/>
        <end position="14"/>
    </location>
</feature>
<evidence type="ECO:0000313" key="3">
    <source>
        <dbReference type="EMBL" id="PXY31465.1"/>
    </source>
</evidence>